<comment type="caution">
    <text evidence="1">The sequence shown here is derived from an EMBL/GenBank/DDBJ whole genome shotgun (WGS) entry which is preliminary data.</text>
</comment>
<protein>
    <submittedName>
        <fullName evidence="1">Uncharacterized protein</fullName>
    </submittedName>
</protein>
<dbReference type="EMBL" id="NPBS01001077">
    <property type="protein sequence ID" value="PAF11536.1"/>
    <property type="molecule type" value="Genomic_DNA"/>
</dbReference>
<feature type="non-terminal residue" evidence="1">
    <location>
        <position position="1"/>
    </location>
</feature>
<feature type="non-terminal residue" evidence="1">
    <location>
        <position position="67"/>
    </location>
</feature>
<reference evidence="1 2" key="1">
    <citation type="submission" date="2017-07" db="EMBL/GenBank/DDBJ databases">
        <title>Isolation and whole genome analysis of endospore-forming bacteria from heroin.</title>
        <authorList>
            <person name="Kalinowski J."/>
            <person name="Ahrens B."/>
            <person name="Al-Dilaimi A."/>
            <person name="Winkler A."/>
            <person name="Wibberg D."/>
            <person name="Schleenbecker U."/>
            <person name="Ruckert C."/>
            <person name="Wolfel R."/>
            <person name="Grass G."/>
        </authorList>
    </citation>
    <scope>NUCLEOTIDE SEQUENCE [LARGE SCALE GENOMIC DNA]</scope>
    <source>
        <strain evidence="1 2">7523-2</strain>
    </source>
</reference>
<dbReference type="AlphaFoldDB" id="A0A268QVH1"/>
<dbReference type="Proteomes" id="UP000216133">
    <property type="component" value="Unassembled WGS sequence"/>
</dbReference>
<gene>
    <name evidence="1" type="ORF">CHH61_26790</name>
</gene>
<organism evidence="1 2">
    <name type="scientific">Shouchella clausii</name>
    <name type="common">Alkalihalobacillus clausii</name>
    <dbReference type="NCBI Taxonomy" id="79880"/>
    <lineage>
        <taxon>Bacteria</taxon>
        <taxon>Bacillati</taxon>
        <taxon>Bacillota</taxon>
        <taxon>Bacilli</taxon>
        <taxon>Bacillales</taxon>
        <taxon>Bacillaceae</taxon>
        <taxon>Shouchella</taxon>
    </lineage>
</organism>
<sequence length="67" mass="7736">IIPAVEVFKCLMECVDTDKFALSRKGLRDGVFYEELTKEFGLSIFPNVIEESFYELATDYNININHV</sequence>
<name>A0A268QVH1_SHOCL</name>
<accession>A0A268QVH1</accession>
<evidence type="ECO:0000313" key="2">
    <source>
        <dbReference type="Proteomes" id="UP000216133"/>
    </source>
</evidence>
<proteinExistence type="predicted"/>
<evidence type="ECO:0000313" key="1">
    <source>
        <dbReference type="EMBL" id="PAF11536.1"/>
    </source>
</evidence>